<dbReference type="EMBL" id="CP019343">
    <property type="protein sequence ID" value="ARN73968.1"/>
    <property type="molecule type" value="Genomic_DNA"/>
</dbReference>
<proteinExistence type="predicted"/>
<gene>
    <name evidence="2" type="ORF">BST96_07460</name>
</gene>
<evidence type="ECO:0000256" key="1">
    <source>
        <dbReference type="SAM" id="SignalP"/>
    </source>
</evidence>
<sequence length="118" mass="12530">MKTVKLIGVAIMVLTFWSGTVAAATCEIQYTRTACPGKENISYKKCKGKASCSKFKEADSADQCAAMATKSCANKRLSITKSKVINAVFDGNAIKTGAGSDDFCTEYANTATEFNQCG</sequence>
<feature type="signal peptide" evidence="1">
    <location>
        <begin position="1"/>
        <end position="23"/>
    </location>
</feature>
<dbReference type="AlphaFoldDB" id="A0A1X9N7B8"/>
<evidence type="ECO:0000313" key="2">
    <source>
        <dbReference type="EMBL" id="ARN73968.1"/>
    </source>
</evidence>
<keyword evidence="3" id="KW-1185">Reference proteome</keyword>
<organism evidence="2 3">
    <name type="scientific">Oceanicoccus sagamiensis</name>
    <dbReference type="NCBI Taxonomy" id="716816"/>
    <lineage>
        <taxon>Bacteria</taxon>
        <taxon>Pseudomonadati</taxon>
        <taxon>Pseudomonadota</taxon>
        <taxon>Gammaproteobacteria</taxon>
        <taxon>Cellvibrionales</taxon>
        <taxon>Spongiibacteraceae</taxon>
        <taxon>Oceanicoccus</taxon>
    </lineage>
</organism>
<reference evidence="2 3" key="1">
    <citation type="submission" date="2016-11" db="EMBL/GenBank/DDBJ databases">
        <title>Trade-off between light-utilization and light-protection in marine flavobacteria.</title>
        <authorList>
            <person name="Kumagai Y."/>
        </authorList>
    </citation>
    <scope>NUCLEOTIDE SEQUENCE [LARGE SCALE GENOMIC DNA]</scope>
    <source>
        <strain evidence="2 3">NBRC 107125</strain>
    </source>
</reference>
<dbReference type="Proteomes" id="UP000193450">
    <property type="component" value="Chromosome"/>
</dbReference>
<dbReference type="RefSeq" id="WP_085758096.1">
    <property type="nucleotide sequence ID" value="NZ_CP019343.1"/>
</dbReference>
<dbReference type="KEGG" id="osg:BST96_07460"/>
<keyword evidence="1" id="KW-0732">Signal</keyword>
<name>A0A1X9N7B8_9GAMM</name>
<evidence type="ECO:0000313" key="3">
    <source>
        <dbReference type="Proteomes" id="UP000193450"/>
    </source>
</evidence>
<protein>
    <submittedName>
        <fullName evidence="2">Uncharacterized protein</fullName>
    </submittedName>
</protein>
<accession>A0A1X9N7B8</accession>
<dbReference type="OrthoDB" id="6292849at2"/>
<feature type="chain" id="PRO_5012033181" evidence="1">
    <location>
        <begin position="24"/>
        <end position="118"/>
    </location>
</feature>